<evidence type="ECO:0000256" key="5">
    <source>
        <dbReference type="ARBA" id="ARBA00009142"/>
    </source>
</evidence>
<comment type="subunit">
    <text evidence="14">Likely a component of a DCX (DDB1-CUL4-X-box) protein ligase complex. May interact with pic/DDB1.</text>
</comment>
<keyword evidence="9" id="KW-0833">Ubl conjugation pathway</keyword>
<evidence type="ECO:0000259" key="15">
    <source>
        <dbReference type="PROSITE" id="PS51787"/>
    </source>
</evidence>
<keyword evidence="10" id="KW-0862">Zinc</keyword>
<evidence type="ECO:0000256" key="14">
    <source>
        <dbReference type="ARBA" id="ARBA00046796"/>
    </source>
</evidence>
<evidence type="ECO:0000256" key="7">
    <source>
        <dbReference type="ARBA" id="ARBA00022490"/>
    </source>
</evidence>
<dbReference type="Gene3D" id="2.170.150.20">
    <property type="entry name" value="Peptide methionine sulfoxide reductase"/>
    <property type="match status" value="1"/>
</dbReference>
<evidence type="ECO:0000256" key="11">
    <source>
        <dbReference type="ARBA" id="ARBA00023242"/>
    </source>
</evidence>
<dbReference type="Proteomes" id="UP000327013">
    <property type="component" value="Chromosome 5"/>
</dbReference>
<evidence type="ECO:0000256" key="2">
    <source>
        <dbReference type="ARBA" id="ARBA00004496"/>
    </source>
</evidence>
<dbReference type="UniPathway" id="UPA00143"/>
<comment type="pathway">
    <text evidence="3">Protein modification; protein ubiquitination.</text>
</comment>
<dbReference type="SUPFAM" id="SSF88697">
    <property type="entry name" value="PUA domain-like"/>
    <property type="match status" value="1"/>
</dbReference>
<accession>A0A5N6R889</accession>
<dbReference type="Pfam" id="PF02190">
    <property type="entry name" value="LON_substr_bdg"/>
    <property type="match status" value="1"/>
</dbReference>
<dbReference type="Pfam" id="PF03226">
    <property type="entry name" value="Yippee-Mis18"/>
    <property type="match status" value="1"/>
</dbReference>
<feature type="domain" description="Lon N-terminal" evidence="15">
    <location>
        <begin position="90"/>
        <end position="443"/>
    </location>
</feature>
<dbReference type="Gene3D" id="1.20.58.1480">
    <property type="match status" value="1"/>
</dbReference>
<protein>
    <recommendedName>
        <fullName evidence="6">Protein cereblon</fullName>
    </recommendedName>
    <alternativeName>
        <fullName evidence="12">Protein ohgata</fullName>
    </alternativeName>
</protein>
<dbReference type="InterPro" id="IPR046336">
    <property type="entry name" value="Lon_prtase_N_sf"/>
</dbReference>
<evidence type="ECO:0000256" key="4">
    <source>
        <dbReference type="ARBA" id="ARBA00005293"/>
    </source>
</evidence>
<evidence type="ECO:0000256" key="1">
    <source>
        <dbReference type="ARBA" id="ARBA00004123"/>
    </source>
</evidence>
<evidence type="ECO:0000313" key="18">
    <source>
        <dbReference type="Proteomes" id="UP000327013"/>
    </source>
</evidence>
<dbReference type="CDD" id="cd15777">
    <property type="entry name" value="CRBN_C_like"/>
    <property type="match status" value="1"/>
</dbReference>
<dbReference type="InterPro" id="IPR004910">
    <property type="entry name" value="Yippee/Mis18/Cereblon"/>
</dbReference>
<dbReference type="GO" id="GO:0016567">
    <property type="term" value="P:protein ubiquitination"/>
    <property type="evidence" value="ECO:0007669"/>
    <property type="project" value="UniProtKB-UniPathway"/>
</dbReference>
<dbReference type="SMART" id="SM00464">
    <property type="entry name" value="LON"/>
    <property type="match status" value="1"/>
</dbReference>
<dbReference type="GO" id="GO:0046872">
    <property type="term" value="F:metal ion binding"/>
    <property type="evidence" value="ECO:0007669"/>
    <property type="project" value="UniProtKB-KW"/>
</dbReference>
<evidence type="ECO:0000256" key="9">
    <source>
        <dbReference type="ARBA" id="ARBA00022786"/>
    </source>
</evidence>
<dbReference type="FunFam" id="1.20.58.1480:FF:000007">
    <property type="entry name" value="Lon protease homolog"/>
    <property type="match status" value="1"/>
</dbReference>
<dbReference type="FunFam" id="2.30.130.40:FF:000009">
    <property type="entry name" value="ATP-dependent protease La domain-containing protein"/>
    <property type="match status" value="1"/>
</dbReference>
<dbReference type="PROSITE" id="PS51788">
    <property type="entry name" value="CULT"/>
    <property type="match status" value="1"/>
</dbReference>
<dbReference type="PANTHER" id="PTHR14255:SF4">
    <property type="entry name" value="PROTEIN CEREBLON"/>
    <property type="match status" value="1"/>
</dbReference>
<evidence type="ECO:0000256" key="6">
    <source>
        <dbReference type="ARBA" id="ARBA00014394"/>
    </source>
</evidence>
<organism evidence="17 18">
    <name type="scientific">Carpinus fangiana</name>
    <dbReference type="NCBI Taxonomy" id="176857"/>
    <lineage>
        <taxon>Eukaryota</taxon>
        <taxon>Viridiplantae</taxon>
        <taxon>Streptophyta</taxon>
        <taxon>Embryophyta</taxon>
        <taxon>Tracheophyta</taxon>
        <taxon>Spermatophyta</taxon>
        <taxon>Magnoliopsida</taxon>
        <taxon>eudicotyledons</taxon>
        <taxon>Gunneridae</taxon>
        <taxon>Pentapetalae</taxon>
        <taxon>rosids</taxon>
        <taxon>fabids</taxon>
        <taxon>Fagales</taxon>
        <taxon>Betulaceae</taxon>
        <taxon>Carpinus</taxon>
    </lineage>
</organism>
<dbReference type="Gene3D" id="2.30.130.40">
    <property type="entry name" value="LON domain-like"/>
    <property type="match status" value="1"/>
</dbReference>
<proteinExistence type="inferred from homology"/>
<evidence type="ECO:0000256" key="12">
    <source>
        <dbReference type="ARBA" id="ARBA00030079"/>
    </source>
</evidence>
<evidence type="ECO:0000256" key="3">
    <source>
        <dbReference type="ARBA" id="ARBA00004906"/>
    </source>
</evidence>
<keyword evidence="7" id="KW-0963">Cytoplasm</keyword>
<dbReference type="GO" id="GO:0005737">
    <property type="term" value="C:cytoplasm"/>
    <property type="evidence" value="ECO:0007669"/>
    <property type="project" value="UniProtKB-SubCell"/>
</dbReference>
<dbReference type="InterPro" id="IPR015947">
    <property type="entry name" value="PUA-like_sf"/>
</dbReference>
<dbReference type="InterPro" id="IPR034750">
    <property type="entry name" value="CULT"/>
</dbReference>
<dbReference type="AlphaFoldDB" id="A0A5N6R889"/>
<dbReference type="PROSITE" id="PS51787">
    <property type="entry name" value="LON_N"/>
    <property type="match status" value="1"/>
</dbReference>
<dbReference type="GO" id="GO:0005634">
    <property type="term" value="C:nucleus"/>
    <property type="evidence" value="ECO:0007669"/>
    <property type="project" value="UniProtKB-SubCell"/>
</dbReference>
<evidence type="ECO:0000259" key="16">
    <source>
        <dbReference type="PROSITE" id="PS51788"/>
    </source>
</evidence>
<gene>
    <name evidence="17" type="ORF">FH972_013385</name>
</gene>
<feature type="domain" description="CULT" evidence="16">
    <location>
        <begin position="442"/>
        <end position="549"/>
    </location>
</feature>
<evidence type="ECO:0000256" key="10">
    <source>
        <dbReference type="ARBA" id="ARBA00022833"/>
    </source>
</evidence>
<dbReference type="InterPro" id="IPR003111">
    <property type="entry name" value="Lon_prtase_N"/>
</dbReference>
<sequence>MDDRILERERHQMEQIRELDLEELQVEEVDGLHDSSDDDLGAIDRGYAGAASSSEITFNTSLTSLHKYLGEVEDTHHRMAFLEGGAVMNLPIFYLEGVVLFPEATLPLRVIQPNFIAAVERALIQVDAPYTIGVVRVHSNPNDRGLSFASIGTTAEIRQYRRLEDGSLNVVTRGQQRFRLRRRWIDVEGAPCGEVQIIQEDQPLRTPRDAFGKLTPFSNRRSHNLSHMRTSNASLAKMHRFRDEDSVSESNSEDSFESALSLAERRIHHSAVDSCYGFDIMDESTSSDDDILCESDLQLRRPFLNDSKSIGSLHADHEKQIENAELALGNSSTSKRQSCKGKEPDRSWEKTNFNQFRRVPRAFLPFWVYRMYDSYCLAERAADMWKKIVGAPSMDGLVRRPDLLSFYVASKIPVSVSTRQELLEIDGISYRLRREIELLESVNLIQCKHCQTVIARRSDMLVMSTEGPLGAYVNPHGCVHEIITLYKANGLALWGRPQLEYSWFPGYAWTITNCATCETQMGWRFTATNKKLKPRSFWGIRSSQVADDMQ</sequence>
<comment type="function">
    <text evidence="13">Substrate recognition component of a DCX (DDB1-CUL4-X-box) E3 protein ligase complex that mediates the ubiquitination and subsequent proteasomal degradation of target proteins. Has an essential role in mediating growth by negatively regulating insulin signaling. It also has a role in maintaining presynaptic function in the neuromuscular junction synapses of third-instar larvae.</text>
</comment>
<reference evidence="17 18" key="1">
    <citation type="submission" date="2019-06" db="EMBL/GenBank/DDBJ databases">
        <title>A chromosomal-level reference genome of Carpinus fangiana (Coryloideae, Betulaceae).</title>
        <authorList>
            <person name="Yang X."/>
            <person name="Wang Z."/>
            <person name="Zhang L."/>
            <person name="Hao G."/>
            <person name="Liu J."/>
            <person name="Yang Y."/>
        </authorList>
    </citation>
    <scope>NUCLEOTIDE SEQUENCE [LARGE SCALE GENOMIC DNA]</scope>
    <source>
        <strain evidence="17">Cfa_2016G</strain>
        <tissue evidence="17">Leaf</tissue>
    </source>
</reference>
<comment type="similarity">
    <text evidence="5">Belongs to the 4-toluene sulfonate uptake permease (TSUP) (TC 2.A.102) family.</text>
</comment>
<dbReference type="GO" id="GO:0031464">
    <property type="term" value="C:Cul4A-RING E3 ubiquitin ligase complex"/>
    <property type="evidence" value="ECO:0007669"/>
    <property type="project" value="TreeGrafter"/>
</dbReference>
<evidence type="ECO:0000313" key="17">
    <source>
        <dbReference type="EMBL" id="KAE8056633.1"/>
    </source>
</evidence>
<dbReference type="EMBL" id="CM017325">
    <property type="protein sequence ID" value="KAE8056633.1"/>
    <property type="molecule type" value="Genomic_DNA"/>
</dbReference>
<keyword evidence="8" id="KW-0479">Metal-binding</keyword>
<evidence type="ECO:0000256" key="8">
    <source>
        <dbReference type="ARBA" id="ARBA00022723"/>
    </source>
</evidence>
<keyword evidence="18" id="KW-1185">Reference proteome</keyword>
<name>A0A5N6R889_9ROSI</name>
<dbReference type="OrthoDB" id="267517at2759"/>
<dbReference type="FunFam" id="2.170.150.20:FF:000005">
    <property type="entry name" value="Blast:Protein cereblon homolog"/>
    <property type="match status" value="1"/>
</dbReference>
<comment type="similarity">
    <text evidence="4">Belongs to the CRBN family.</text>
</comment>
<evidence type="ECO:0000256" key="13">
    <source>
        <dbReference type="ARBA" id="ARBA00046075"/>
    </source>
</evidence>
<dbReference type="PANTHER" id="PTHR14255">
    <property type="entry name" value="CEREBLON"/>
    <property type="match status" value="1"/>
</dbReference>
<comment type="subcellular location">
    <subcellularLocation>
        <location evidence="2">Cytoplasm</location>
    </subcellularLocation>
    <subcellularLocation>
        <location evidence="1">Nucleus</location>
    </subcellularLocation>
</comment>
<keyword evidence="11" id="KW-0539">Nucleus</keyword>